<dbReference type="GO" id="GO:0007166">
    <property type="term" value="P:cell surface receptor signaling pathway"/>
    <property type="evidence" value="ECO:0007669"/>
    <property type="project" value="UniProtKB-ARBA"/>
</dbReference>
<feature type="compositionally biased region" description="Low complexity" evidence="16">
    <location>
        <begin position="651"/>
        <end position="667"/>
    </location>
</feature>
<feature type="compositionally biased region" description="Pro residues" evidence="16">
    <location>
        <begin position="641"/>
        <end position="650"/>
    </location>
</feature>
<reference evidence="18 19" key="1">
    <citation type="submission" date="2017-12" db="EMBL/GenBank/DDBJ databases">
        <title>High-resolution comparative analysis of great ape genomes.</title>
        <authorList>
            <person name="Pollen A."/>
            <person name="Hastie A."/>
            <person name="Hormozdiari F."/>
            <person name="Dougherty M."/>
            <person name="Liu R."/>
            <person name="Chaisson M."/>
            <person name="Hoppe E."/>
            <person name="Hill C."/>
            <person name="Pang A."/>
            <person name="Hillier L."/>
            <person name="Baker C."/>
            <person name="Armstrong J."/>
            <person name="Shendure J."/>
            <person name="Paten B."/>
            <person name="Wilson R."/>
            <person name="Chao H."/>
            <person name="Schneider V."/>
            <person name="Ventura M."/>
            <person name="Kronenberg Z."/>
            <person name="Murali S."/>
            <person name="Gordon D."/>
            <person name="Cantsilieris S."/>
            <person name="Munson K."/>
            <person name="Nelson B."/>
            <person name="Raja A."/>
            <person name="Underwood J."/>
            <person name="Diekhans M."/>
            <person name="Fiddes I."/>
            <person name="Haussler D."/>
            <person name="Eichler E."/>
        </authorList>
    </citation>
    <scope>NUCLEOTIDE SEQUENCE [LARGE SCALE GENOMIC DNA]</scope>
    <source>
        <strain evidence="18">Yerkes chimp pedigree #C0471</strain>
    </source>
</reference>
<keyword evidence="5 15" id="KW-0399">Innate immunity</keyword>
<dbReference type="InterPro" id="IPR035897">
    <property type="entry name" value="Toll_tir_struct_dom_sf"/>
</dbReference>
<dbReference type="InterPro" id="IPR000157">
    <property type="entry name" value="TIR_dom"/>
</dbReference>
<dbReference type="GO" id="GO:0006915">
    <property type="term" value="P:apoptotic process"/>
    <property type="evidence" value="ECO:0007669"/>
    <property type="project" value="UniProtKB-KW"/>
</dbReference>
<evidence type="ECO:0000256" key="7">
    <source>
        <dbReference type="ARBA" id="ARBA00022843"/>
    </source>
</evidence>
<dbReference type="GO" id="GO:0005776">
    <property type="term" value="C:autophagosome"/>
    <property type="evidence" value="ECO:0007669"/>
    <property type="project" value="UniProtKB-SubCell"/>
</dbReference>
<dbReference type="PANTHER" id="PTHR47230:SF1">
    <property type="entry name" value="TIR DOMAIN-CONTAINING ADAPTER MOLECULE 1"/>
    <property type="match status" value="1"/>
</dbReference>
<evidence type="ECO:0000313" key="19">
    <source>
        <dbReference type="Proteomes" id="UP000236370"/>
    </source>
</evidence>
<dbReference type="PIRSF" id="PIRSF037744">
    <property type="entry name" value="TIR_Ticam"/>
    <property type="match status" value="1"/>
</dbReference>
<dbReference type="Pfam" id="PF12721">
    <property type="entry name" value="RHIM"/>
    <property type="match status" value="1"/>
</dbReference>
<dbReference type="Pfam" id="PF17798">
    <property type="entry name" value="TRIF-NTD"/>
    <property type="match status" value="1"/>
</dbReference>
<dbReference type="GO" id="GO:0006954">
    <property type="term" value="P:inflammatory response"/>
    <property type="evidence" value="ECO:0007669"/>
    <property type="project" value="UniProtKB-KW"/>
</dbReference>
<dbReference type="GO" id="GO:0032481">
    <property type="term" value="P:positive regulation of type I interferon production"/>
    <property type="evidence" value="ECO:0007669"/>
    <property type="project" value="UniProtKB-ARBA"/>
</dbReference>
<sequence>MACTGPSLPSAFDILGAAGQDKLLYLKHKLKTPRPGCQGQDLLHAMVLLKLGQETEARISLEALKADAVARLVARQWAGVDSTEDPEEPPDVSWAVARLYHLLAEEKLCPASLRDVAYQEAVRTLSSRDDHRLGELQDEARNRCGWDIAGDPGSIRTLQSNLGCLPPSSALHSGTRSLPRPIDGVSDWSQGCSLRSTGSPASLASNLEISQSPTMPFLSLHRSPHGPSKLCDDPQASLVPEPVPGGCQEPEEMSWPPSGEIASPPELPSSPPPGLPEVAPDATSTGLPDTPAAPETSTNYPVECTEGSAGPQSLPLPILEPVKNPCSVKDQTPLQLSVEDTTSPNTKPCPPTPTTPETSPPPPPPPPPSSTPCSAHLTPSSLFPSSLESSSEQKFYNFVILHARADEHIALRVREKLEALGVPDGATFCEDFQVPGRGELSCLQDAIDHSAFIILLLTSNFDCRLSLHQVNQAMMSNLTRQGSPDCVIPFLPLESSPAQLSSDTASLLSGLVRLDEHSQIFARKVANTFKPHRLQARKAMWRKEQDTRALREQSQHLDGERMQAAALNAAYSAYLQSYLSYQAQMEQLQVAFGSHMSFGTGAPYGARMPFGGQVPLGAPPPFPTWPGCPQPPPLHAWQAGTPPPPSPQPAAFPQSLPFPQSPAFPTASPTPPQSPGLQPLIIHHAQMVQLGLNNHMWNQRGSQAPEDKTQEAE</sequence>
<dbReference type="GO" id="GO:0005739">
    <property type="term" value="C:mitochondrion"/>
    <property type="evidence" value="ECO:0007669"/>
    <property type="project" value="UniProtKB-SubCell"/>
</dbReference>
<dbReference type="GO" id="GO:0031410">
    <property type="term" value="C:cytoplasmic vesicle"/>
    <property type="evidence" value="ECO:0007669"/>
    <property type="project" value="UniProtKB-KW"/>
</dbReference>
<feature type="region of interest" description="Disordered" evidence="16">
    <location>
        <begin position="216"/>
        <end position="316"/>
    </location>
</feature>
<evidence type="ECO:0000256" key="1">
    <source>
        <dbReference type="ARBA" id="ARBA00004514"/>
    </source>
</evidence>
<proteinExistence type="predicted"/>
<feature type="domain" description="TIR" evidence="17">
    <location>
        <begin position="394"/>
        <end position="554"/>
    </location>
</feature>
<keyword evidence="9" id="KW-0051">Antiviral defense</keyword>
<feature type="compositionally biased region" description="Pro residues" evidence="16">
    <location>
        <begin position="621"/>
        <end position="634"/>
    </location>
</feature>
<organism evidence="18 19">
    <name type="scientific">Pan troglodytes</name>
    <name type="common">Chimpanzee</name>
    <dbReference type="NCBI Taxonomy" id="9598"/>
    <lineage>
        <taxon>Eukaryota</taxon>
        <taxon>Metazoa</taxon>
        <taxon>Chordata</taxon>
        <taxon>Craniata</taxon>
        <taxon>Vertebrata</taxon>
        <taxon>Euteleostomi</taxon>
        <taxon>Mammalia</taxon>
        <taxon>Eutheria</taxon>
        <taxon>Euarchontoglires</taxon>
        <taxon>Primates</taxon>
        <taxon>Haplorrhini</taxon>
        <taxon>Catarrhini</taxon>
        <taxon>Hominidae</taxon>
        <taxon>Pan</taxon>
    </lineage>
</organism>
<comment type="subcellular location">
    <subcellularLocation>
        <location evidence="1 15">Cytoplasm</location>
        <location evidence="1 15">Cytosol</location>
    </subcellularLocation>
    <subcellularLocation>
        <location evidence="15">Cytoplasmic vesicle</location>
        <location evidence="15">Autophagosome</location>
    </subcellularLocation>
    <subcellularLocation>
        <location evidence="15">Mitochondrion</location>
    </subcellularLocation>
</comment>
<dbReference type="GO" id="GO:0043330">
    <property type="term" value="P:response to exogenous dsRNA"/>
    <property type="evidence" value="ECO:0007669"/>
    <property type="project" value="UniProtKB-UniRule"/>
</dbReference>
<keyword evidence="12 15" id="KW-0968">Cytoplasmic vesicle</keyword>
<dbReference type="InterPro" id="IPR025735">
    <property type="entry name" value="RHIM"/>
</dbReference>
<keyword evidence="4" id="KW-0597">Phosphoprotein</keyword>
<evidence type="ECO:0000256" key="15">
    <source>
        <dbReference type="PIRNR" id="PIRNR037744"/>
    </source>
</evidence>
<evidence type="ECO:0000256" key="14">
    <source>
        <dbReference type="ARBA" id="ARBA00072692"/>
    </source>
</evidence>
<evidence type="ECO:0000313" key="18">
    <source>
        <dbReference type="EMBL" id="PNI25268.1"/>
    </source>
</evidence>
<keyword evidence="7" id="KW-0832">Ubl conjugation</keyword>
<evidence type="ECO:0000256" key="8">
    <source>
        <dbReference type="ARBA" id="ARBA00022859"/>
    </source>
</evidence>
<feature type="region of interest" description="Disordered" evidence="16">
    <location>
        <begin position="336"/>
        <end position="385"/>
    </location>
</feature>
<comment type="subunit">
    <text evidence="15">Homodimer. Found in a multi-helicase-TICAM1 complex at least composed of DHX36, DDX1, DDX21 and TICAM1.</text>
</comment>
<dbReference type="EMBL" id="NBAG03000432">
    <property type="protein sequence ID" value="PNI25268.1"/>
    <property type="molecule type" value="Genomic_DNA"/>
</dbReference>
<dbReference type="GO" id="GO:0035666">
    <property type="term" value="P:TRIF-dependent toll-like receptor signaling pathway"/>
    <property type="evidence" value="ECO:0007669"/>
    <property type="project" value="InterPro"/>
</dbReference>
<evidence type="ECO:0000256" key="2">
    <source>
        <dbReference type="ARBA" id="ARBA00022490"/>
    </source>
</evidence>
<feature type="compositionally biased region" description="Pro residues" evidence="16">
    <location>
        <begin position="347"/>
        <end position="370"/>
    </location>
</feature>
<dbReference type="GO" id="GO:0005829">
    <property type="term" value="C:cytosol"/>
    <property type="evidence" value="ECO:0007669"/>
    <property type="project" value="UniProtKB-SubCell"/>
</dbReference>
<dbReference type="Gene3D" id="1.25.40.780">
    <property type="match status" value="1"/>
</dbReference>
<feature type="region of interest" description="Disordered" evidence="16">
    <location>
        <begin position="621"/>
        <end position="678"/>
    </location>
</feature>
<evidence type="ECO:0000256" key="6">
    <source>
        <dbReference type="ARBA" id="ARBA00022703"/>
    </source>
</evidence>
<dbReference type="Proteomes" id="UP000236370">
    <property type="component" value="Unassembled WGS sequence"/>
</dbReference>
<evidence type="ECO:0000256" key="4">
    <source>
        <dbReference type="ARBA" id="ARBA00022553"/>
    </source>
</evidence>
<evidence type="ECO:0000256" key="12">
    <source>
        <dbReference type="ARBA" id="ARBA00023329"/>
    </source>
</evidence>
<keyword evidence="3" id="KW-1017">Isopeptide bond</keyword>
<dbReference type="GO" id="GO:0045087">
    <property type="term" value="P:innate immune response"/>
    <property type="evidence" value="ECO:0007669"/>
    <property type="project" value="UniProtKB-UniRule"/>
</dbReference>
<evidence type="ECO:0000259" key="17">
    <source>
        <dbReference type="PROSITE" id="PS50104"/>
    </source>
</evidence>
<evidence type="ECO:0000256" key="10">
    <source>
        <dbReference type="ARBA" id="ARBA00023128"/>
    </source>
</evidence>
<comment type="function">
    <text evidence="13 15">Involved in innate immunity against invading pathogens. Adapter used by TLR3, TLR4 (through TICAM2) and TLR5 to mediate NF-kappa-B and interferon-regulatory factor (IRF) activation, and to induce apoptosis. Ligand binding to these receptors results in TRIF recruitment through its TIR domain. Distinct protein-interaction motifs allow recruitment of the effector proteins TBK1, TRAF6 and RIPK1, which in turn, lead to the activation of transcription factors IRF3 and IRF7, NF-kappa-B and FADD respectively. Phosphorylation by TBK1 on the pLxIS motif leads to recruitment and subsequent activation of the transcription factor IRF3 to induce expression of type I interferon and exert a potent immunity against invading pathogens. Component of a multi-helicase-TICAM1 complex that acts as a cytoplasmic sensor of viral double-stranded RNA (dsRNA) and plays a role in the activation of a cascade of antiviral responses including the induction of pro-inflammatory cytokines.</text>
</comment>
<accession>A0A663DEL0</accession>
<dbReference type="InterPro" id="IPR046946">
    <property type="entry name" value="TCAM1/2"/>
</dbReference>
<keyword evidence="6 15" id="KW-0053">Apoptosis</keyword>
<dbReference type="Gene3D" id="3.40.50.10140">
    <property type="entry name" value="Toll/interleukin-1 receptor homology (TIR) domain"/>
    <property type="match status" value="1"/>
</dbReference>
<dbReference type="AlphaFoldDB" id="A0A663DEL0"/>
<evidence type="ECO:0000256" key="9">
    <source>
        <dbReference type="ARBA" id="ARBA00023118"/>
    </source>
</evidence>
<evidence type="ECO:0000256" key="3">
    <source>
        <dbReference type="ARBA" id="ARBA00022499"/>
    </source>
</evidence>
<feature type="compositionally biased region" description="Pro residues" evidence="16">
    <location>
        <begin position="265"/>
        <end position="275"/>
    </location>
</feature>
<dbReference type="GO" id="GO:0060090">
    <property type="term" value="F:molecular adaptor activity"/>
    <property type="evidence" value="ECO:0007669"/>
    <property type="project" value="UniProtKB-ARBA"/>
</dbReference>
<evidence type="ECO:0000256" key="13">
    <source>
        <dbReference type="ARBA" id="ARBA00058911"/>
    </source>
</evidence>
<evidence type="ECO:0000256" key="5">
    <source>
        <dbReference type="ARBA" id="ARBA00022588"/>
    </source>
</evidence>
<dbReference type="FunFam" id="1.25.40.780:FF:000001">
    <property type="entry name" value="TIR domain-containing adapter molecule 1"/>
    <property type="match status" value="1"/>
</dbReference>
<dbReference type="SUPFAM" id="SSF52200">
    <property type="entry name" value="Toll/Interleukin receptor TIR domain"/>
    <property type="match status" value="1"/>
</dbReference>
<keyword evidence="11 15" id="KW-0395">Inflammatory response</keyword>
<comment type="domain">
    <text evidence="15">The N-terminal region is essential for activation of the IFNB promoter activity.</text>
</comment>
<dbReference type="PANTHER" id="PTHR47230">
    <property type="entry name" value="TIR DOMAIN-CONTAINING ADAPTER MOLECULE 1"/>
    <property type="match status" value="1"/>
</dbReference>
<dbReference type="FunFam" id="3.40.50.10140:FF:000024">
    <property type="entry name" value="TIR domain-containing adapter molecule 1"/>
    <property type="match status" value="1"/>
</dbReference>
<dbReference type="PROSITE" id="PS50104">
    <property type="entry name" value="TIR"/>
    <property type="match status" value="1"/>
</dbReference>
<comment type="caution">
    <text evidence="18">The sequence shown here is derived from an EMBL/GenBank/DDBJ whole genome shotgun (WGS) entry which is preliminary data.</text>
</comment>
<keyword evidence="2 15" id="KW-0963">Cytoplasm</keyword>
<evidence type="ECO:0000256" key="16">
    <source>
        <dbReference type="SAM" id="MobiDB-lite"/>
    </source>
</evidence>
<evidence type="ECO:0000256" key="11">
    <source>
        <dbReference type="ARBA" id="ARBA00023198"/>
    </source>
</evidence>
<dbReference type="GO" id="GO:0043123">
    <property type="term" value="P:positive regulation of canonical NF-kappaB signal transduction"/>
    <property type="evidence" value="ECO:0007669"/>
    <property type="project" value="UniProtKB-ARBA"/>
</dbReference>
<keyword evidence="8 15" id="KW-0391">Immunity</keyword>
<name>A0A663DEL0_PANTR</name>
<dbReference type="InterPro" id="IPR017278">
    <property type="entry name" value="TICAM1"/>
</dbReference>
<keyword evidence="10 15" id="KW-0496">Mitochondrion</keyword>
<dbReference type="GO" id="GO:0051607">
    <property type="term" value="P:defense response to virus"/>
    <property type="evidence" value="ECO:0007669"/>
    <property type="project" value="UniProtKB-UniRule"/>
</dbReference>
<protein>
    <recommendedName>
        <fullName evidence="14 15">TIR domain-containing adapter molecule 1</fullName>
        <shortName evidence="15">TICAM-1</shortName>
    </recommendedName>
</protein>
<gene>
    <name evidence="18" type="ORF">CK820_G0045053</name>
</gene>
<dbReference type="InterPro" id="IPR040886">
    <property type="entry name" value="TRIF_N"/>
</dbReference>